<dbReference type="AlphaFoldDB" id="A0AAD1TQH0"/>
<name>A0AAD1TQH0_PELCU</name>
<feature type="compositionally biased region" description="Polar residues" evidence="1">
    <location>
        <begin position="23"/>
        <end position="32"/>
    </location>
</feature>
<accession>A0AAD1TQH0</accession>
<dbReference type="Proteomes" id="UP001295444">
    <property type="component" value="Unassembled WGS sequence"/>
</dbReference>
<proteinExistence type="predicted"/>
<gene>
    <name evidence="2" type="ORF">PECUL_23A009421</name>
</gene>
<sequence length="143" mass="15711">MDGGKNKKKEQTPSVASMFRKLGSTQRPSNSQRTEDEESDPDNCAQTPDPKAPLTIGILRGMLHEATADIKTHVASEINKQLAGLKADVTALSSWADQTEIRISTLATTTAARTQDIAYFHGRMTALEDSLEDLNNRSRRNNI</sequence>
<dbReference type="EMBL" id="CAKOES020000136">
    <property type="protein sequence ID" value="CAH2329974.1"/>
    <property type="molecule type" value="Genomic_DNA"/>
</dbReference>
<evidence type="ECO:0000256" key="1">
    <source>
        <dbReference type="SAM" id="MobiDB-lite"/>
    </source>
</evidence>
<feature type="region of interest" description="Disordered" evidence="1">
    <location>
        <begin position="1"/>
        <end position="53"/>
    </location>
</feature>
<evidence type="ECO:0000313" key="3">
    <source>
        <dbReference type="Proteomes" id="UP001295444"/>
    </source>
</evidence>
<keyword evidence="3" id="KW-1185">Reference proteome</keyword>
<reference evidence="2" key="1">
    <citation type="submission" date="2022-03" db="EMBL/GenBank/DDBJ databases">
        <authorList>
            <person name="Alioto T."/>
            <person name="Alioto T."/>
            <person name="Gomez Garrido J."/>
        </authorList>
    </citation>
    <scope>NUCLEOTIDE SEQUENCE</scope>
</reference>
<protein>
    <submittedName>
        <fullName evidence="2">Uncharacterized protein</fullName>
    </submittedName>
</protein>
<evidence type="ECO:0000313" key="2">
    <source>
        <dbReference type="EMBL" id="CAH2329974.1"/>
    </source>
</evidence>
<comment type="caution">
    <text evidence="2">The sequence shown here is derived from an EMBL/GenBank/DDBJ whole genome shotgun (WGS) entry which is preliminary data.</text>
</comment>
<organism evidence="2 3">
    <name type="scientific">Pelobates cultripes</name>
    <name type="common">Western spadefoot toad</name>
    <dbReference type="NCBI Taxonomy" id="61616"/>
    <lineage>
        <taxon>Eukaryota</taxon>
        <taxon>Metazoa</taxon>
        <taxon>Chordata</taxon>
        <taxon>Craniata</taxon>
        <taxon>Vertebrata</taxon>
        <taxon>Euteleostomi</taxon>
        <taxon>Amphibia</taxon>
        <taxon>Batrachia</taxon>
        <taxon>Anura</taxon>
        <taxon>Pelobatoidea</taxon>
        <taxon>Pelobatidae</taxon>
        <taxon>Pelobates</taxon>
    </lineage>
</organism>